<keyword evidence="1" id="KW-0233">DNA recombination</keyword>
<evidence type="ECO:0000313" key="2">
    <source>
        <dbReference type="EMBL" id="AXH01028.1"/>
    </source>
</evidence>
<dbReference type="EMBL" id="CP031163">
    <property type="protein sequence ID" value="AXH01028.1"/>
    <property type="molecule type" value="Genomic_DNA"/>
</dbReference>
<dbReference type="Proteomes" id="UP000253744">
    <property type="component" value="Plasmid pDrdI"/>
</dbReference>
<geneLocation type="plasmid" evidence="3">
    <name>pdrdi</name>
</geneLocation>
<gene>
    <name evidence="2" type="ORF">DVJ83_18215</name>
</gene>
<protein>
    <recommendedName>
        <fullName evidence="4">Integrase</fullName>
    </recommendedName>
</protein>
<dbReference type="GO" id="GO:0006310">
    <property type="term" value="P:DNA recombination"/>
    <property type="evidence" value="ECO:0007669"/>
    <property type="project" value="UniProtKB-KW"/>
</dbReference>
<dbReference type="Gene3D" id="1.10.443.10">
    <property type="entry name" value="Intergrase catalytic core"/>
    <property type="match status" value="1"/>
</dbReference>
<sequence length="274" mass="30834">MPHPADERALKLTRAMVNADLDTLGALISWGKAESQRSAVSSLIPLFKAASEQGINLLHPPEDFQDWLLKHAALNLDDTTATNTTIKTRLSRMSVIYTQLIDEGLLLTHPMRGMRRPVYQRPTDPRIPAPDEVLRMLAHTPSAELRAAFTLIYHHAFRGAELAELTWAHYFPDKGELVRRFQLTVLDQVSHHALEELRAKAGGVYAPERERIFPDNDAQLRVALARTCRAANLTPFSISALRRASLRDFTHRMESAGFANQQWFDEAVAAARRA</sequence>
<dbReference type="GO" id="GO:0003677">
    <property type="term" value="F:DNA binding"/>
    <property type="evidence" value="ECO:0007669"/>
    <property type="project" value="InterPro"/>
</dbReference>
<dbReference type="RefSeq" id="WP_114673676.1">
    <property type="nucleotide sequence ID" value="NZ_CP031163.1"/>
</dbReference>
<dbReference type="KEGG" id="dwu:DVJ83_18215"/>
<dbReference type="InterPro" id="IPR013762">
    <property type="entry name" value="Integrase-like_cat_sf"/>
</dbReference>
<organism evidence="2 3">
    <name type="scientific">Deinococcus wulumuqiensis</name>
    <dbReference type="NCBI Taxonomy" id="980427"/>
    <lineage>
        <taxon>Bacteria</taxon>
        <taxon>Thermotogati</taxon>
        <taxon>Deinococcota</taxon>
        <taxon>Deinococci</taxon>
        <taxon>Deinococcales</taxon>
        <taxon>Deinococcaceae</taxon>
        <taxon>Deinococcus</taxon>
    </lineage>
</organism>
<evidence type="ECO:0000313" key="3">
    <source>
        <dbReference type="Proteomes" id="UP000253744"/>
    </source>
</evidence>
<dbReference type="SUPFAM" id="SSF56349">
    <property type="entry name" value="DNA breaking-rejoining enzymes"/>
    <property type="match status" value="1"/>
</dbReference>
<dbReference type="InterPro" id="IPR011010">
    <property type="entry name" value="DNA_brk_join_enz"/>
</dbReference>
<proteinExistence type="predicted"/>
<evidence type="ECO:0008006" key="4">
    <source>
        <dbReference type="Google" id="ProtNLM"/>
    </source>
</evidence>
<keyword evidence="2" id="KW-0614">Plasmid</keyword>
<dbReference type="GO" id="GO:0015074">
    <property type="term" value="P:DNA integration"/>
    <property type="evidence" value="ECO:0007669"/>
    <property type="project" value="InterPro"/>
</dbReference>
<reference evidence="2 3" key="1">
    <citation type="submission" date="2018-07" db="EMBL/GenBank/DDBJ databases">
        <title>Complete Genome and Methylome Analysis of Deinococcus wulumuqiensis NEB 479.</title>
        <authorList>
            <person name="Fomenkov A."/>
            <person name="Luyten Y."/>
            <person name="Vincze T."/>
            <person name="Anton B.P."/>
            <person name="Clark T."/>
            <person name="Roberts R.J."/>
            <person name="Morgan R.D."/>
        </authorList>
    </citation>
    <scope>NUCLEOTIDE SEQUENCE [LARGE SCALE GENOMIC DNA]</scope>
    <source>
        <strain evidence="2 3">NEB 479</strain>
        <plasmid evidence="3">Plasmid pdrdi</plasmid>
    </source>
</reference>
<evidence type="ECO:0000256" key="1">
    <source>
        <dbReference type="ARBA" id="ARBA00023172"/>
    </source>
</evidence>
<dbReference type="AlphaFoldDB" id="A0A345IMV5"/>
<accession>A0A345IMV5</accession>
<name>A0A345IMV5_9DEIO</name>